<reference evidence="3" key="1">
    <citation type="submission" date="2022-11" db="UniProtKB">
        <authorList>
            <consortium name="WormBaseParasite"/>
        </authorList>
    </citation>
    <scope>IDENTIFICATION</scope>
</reference>
<feature type="domain" description="Carboxylesterase type B" evidence="1">
    <location>
        <begin position="7"/>
        <end position="403"/>
    </location>
</feature>
<dbReference type="Gene3D" id="3.40.50.1820">
    <property type="entry name" value="alpha/beta hydrolase"/>
    <property type="match status" value="1"/>
</dbReference>
<dbReference type="SUPFAM" id="SSF53474">
    <property type="entry name" value="alpha/beta-Hydrolases"/>
    <property type="match status" value="1"/>
</dbReference>
<dbReference type="AlphaFoldDB" id="A0A915E0H6"/>
<protein>
    <submittedName>
        <fullName evidence="3">Carboxylesterase type B domain-containing protein</fullName>
    </submittedName>
</protein>
<evidence type="ECO:0000259" key="1">
    <source>
        <dbReference type="Pfam" id="PF00135"/>
    </source>
</evidence>
<evidence type="ECO:0000313" key="2">
    <source>
        <dbReference type="Proteomes" id="UP000887574"/>
    </source>
</evidence>
<dbReference type="Proteomes" id="UP000887574">
    <property type="component" value="Unplaced"/>
</dbReference>
<proteinExistence type="predicted"/>
<accession>A0A915E0H6</accession>
<dbReference type="PANTHER" id="PTHR11559">
    <property type="entry name" value="CARBOXYLESTERASE"/>
    <property type="match status" value="1"/>
</dbReference>
<name>A0A915E0H6_9BILA</name>
<dbReference type="InterPro" id="IPR002018">
    <property type="entry name" value="CarbesteraseB"/>
</dbReference>
<keyword evidence="2" id="KW-1185">Reference proteome</keyword>
<dbReference type="Pfam" id="PF00135">
    <property type="entry name" value="COesterase"/>
    <property type="match status" value="1"/>
</dbReference>
<dbReference type="WBParaSite" id="jg24609">
    <property type="protein sequence ID" value="jg24609"/>
    <property type="gene ID" value="jg24609"/>
</dbReference>
<dbReference type="InterPro" id="IPR050309">
    <property type="entry name" value="Type-B_Carboxylest/Lipase"/>
</dbReference>
<sequence>MQLAEHFNSRGIIVVIVQYRLGFWGFFSHDDGEKIGNLGLYDQRMALKFVNKYIHHFNGDPERVTLWGNSAGSVSVHAHTLAPKSQSYFQYAIQSSGSLYNLWSHTKNTYTVSKEVARNLKCTQTDSAELKKCLKDAPIFKIQYAINELTNGSTRAPMRSGMDLFWWTPVMDEEFFGDNLEGTTNEKIEKLTRDSKVKSVMYGLTKGEGLLFTLQTGNPVSSVFATELGRTVKQQDSYTEENFKNHLDSFVVTQETAGANLTIIKNMLQGFYLNKTEADGTETKWYRRLTDIQTDSQFAGGVIQEISDKLIWRPEINNYIYMFNYYLTDCVPYFPYFKNQTNSVERDFINKLVDAMAKFVKHGDPAQAAGVAWPKVTSTTKIEYLMVGKKVETGSSYYNNIAALWKNIYASGYGKNMDS</sequence>
<organism evidence="2 3">
    <name type="scientific">Ditylenchus dipsaci</name>
    <dbReference type="NCBI Taxonomy" id="166011"/>
    <lineage>
        <taxon>Eukaryota</taxon>
        <taxon>Metazoa</taxon>
        <taxon>Ecdysozoa</taxon>
        <taxon>Nematoda</taxon>
        <taxon>Chromadorea</taxon>
        <taxon>Rhabditida</taxon>
        <taxon>Tylenchina</taxon>
        <taxon>Tylenchomorpha</taxon>
        <taxon>Sphaerularioidea</taxon>
        <taxon>Anguinidae</taxon>
        <taxon>Anguininae</taxon>
        <taxon>Ditylenchus</taxon>
    </lineage>
</organism>
<evidence type="ECO:0000313" key="3">
    <source>
        <dbReference type="WBParaSite" id="jg24609"/>
    </source>
</evidence>
<dbReference type="InterPro" id="IPR029058">
    <property type="entry name" value="AB_hydrolase_fold"/>
</dbReference>